<dbReference type="EMBL" id="AHHD01000267">
    <property type="protein sequence ID" value="EKG16547.1"/>
    <property type="molecule type" value="Genomic_DNA"/>
</dbReference>
<organism evidence="1 2">
    <name type="scientific">Macrophomina phaseolina (strain MS6)</name>
    <name type="common">Charcoal rot fungus</name>
    <dbReference type="NCBI Taxonomy" id="1126212"/>
    <lineage>
        <taxon>Eukaryota</taxon>
        <taxon>Fungi</taxon>
        <taxon>Dikarya</taxon>
        <taxon>Ascomycota</taxon>
        <taxon>Pezizomycotina</taxon>
        <taxon>Dothideomycetes</taxon>
        <taxon>Dothideomycetes incertae sedis</taxon>
        <taxon>Botryosphaeriales</taxon>
        <taxon>Botryosphaeriaceae</taxon>
        <taxon>Macrophomina</taxon>
    </lineage>
</organism>
<protein>
    <submittedName>
        <fullName evidence="1">Uncharacterized protein</fullName>
    </submittedName>
</protein>
<name>K2RV43_MACPH</name>
<dbReference type="AlphaFoldDB" id="K2RV43"/>
<sequence>MRCTAFSSRSSRLLLSLSLFSSNSTRSSSFARALRSSATISLACENSVAVSSSSSLLIAVTLLSASCRRLLSFSRALRSSISCGRAPGSGGTAPEGGTLAEIEEEDLRRPRRDVMREVRLLEPAGFAVRGLLSSPAGVAAALLRVAEGLTAAALALAWRALRWRSSSS</sequence>
<proteinExistence type="predicted"/>
<dbReference type="HOGENOM" id="CLU_1586799_0_0_1"/>
<accession>K2RV43</accession>
<reference evidence="1 2" key="1">
    <citation type="journal article" date="2012" name="BMC Genomics">
        <title>Tools to kill: Genome of one of the most destructive plant pathogenic fungi Macrophomina phaseolina.</title>
        <authorList>
            <person name="Islam M.S."/>
            <person name="Haque M.S."/>
            <person name="Islam M.M."/>
            <person name="Emdad E.M."/>
            <person name="Halim A."/>
            <person name="Hossen Q.M.M."/>
            <person name="Hossain M.Z."/>
            <person name="Ahmed B."/>
            <person name="Rahim S."/>
            <person name="Rahman M.S."/>
            <person name="Alam M.M."/>
            <person name="Hou S."/>
            <person name="Wan X."/>
            <person name="Saito J.A."/>
            <person name="Alam M."/>
        </authorList>
    </citation>
    <scope>NUCLEOTIDE SEQUENCE [LARGE SCALE GENOMIC DNA]</scope>
    <source>
        <strain evidence="1 2">MS6</strain>
    </source>
</reference>
<gene>
    <name evidence="1" type="ORF">MPH_06323</name>
</gene>
<dbReference type="InParanoid" id="K2RV43"/>
<comment type="caution">
    <text evidence="1">The sequence shown here is derived from an EMBL/GenBank/DDBJ whole genome shotgun (WGS) entry which is preliminary data.</text>
</comment>
<dbReference type="VEuPathDB" id="FungiDB:MPH_06323"/>
<evidence type="ECO:0000313" key="2">
    <source>
        <dbReference type="Proteomes" id="UP000007129"/>
    </source>
</evidence>
<evidence type="ECO:0000313" key="1">
    <source>
        <dbReference type="EMBL" id="EKG16547.1"/>
    </source>
</evidence>
<dbReference type="Proteomes" id="UP000007129">
    <property type="component" value="Unassembled WGS sequence"/>
</dbReference>